<gene>
    <name evidence="1" type="ordered locus">ESA_01204</name>
</gene>
<reference evidence="1 2" key="1">
    <citation type="journal article" date="2010" name="PLoS ONE">
        <title>Genome sequence of Cronobacter sakazakii BAA-894 and comparative genomic hybridization analysis with other Cronobacter species.</title>
        <authorList>
            <person name="Kucerova E."/>
            <person name="Clifton S.W."/>
            <person name="Xia X.Q."/>
            <person name="Long F."/>
            <person name="Porwollik S."/>
            <person name="Fulton L."/>
            <person name="Fronick C."/>
            <person name="Minx P."/>
            <person name="Kyung K."/>
            <person name="Warren W."/>
            <person name="Fulton R."/>
            <person name="Feng D."/>
            <person name="Wollam A."/>
            <person name="Shah N."/>
            <person name="Bhonagiri V."/>
            <person name="Nash W.E."/>
            <person name="Hallsworth-Pepin K."/>
            <person name="Wilson R.K."/>
            <person name="McClelland M."/>
            <person name="Forsythe S.J."/>
        </authorList>
    </citation>
    <scope>NUCLEOTIDE SEQUENCE [LARGE SCALE GENOMIC DNA]</scope>
    <source>
        <strain evidence="1 2">ATCC BAA-894</strain>
    </source>
</reference>
<dbReference type="EMBL" id="CP000783">
    <property type="protein sequence ID" value="ABU76471.1"/>
    <property type="molecule type" value="Genomic_DNA"/>
</dbReference>
<dbReference type="HOGENOM" id="CLU_2192627_0_0_6"/>
<proteinExistence type="predicted"/>
<name>A7MJN5_CROS8</name>
<dbReference type="AlphaFoldDB" id="A7MJN5"/>
<keyword evidence="2" id="KW-1185">Reference proteome</keyword>
<dbReference type="KEGG" id="esa:ESA_01204"/>
<sequence length="108" mass="12155">MLCIIDSCAQKASAQKDGGNIIFIAISGGVNVWKKRYGSYYIAKKRGENRLNNARYQNIAQAGRSARAGAWKVDPLRMLNYRICIPAKQASQHDRKHTASDWRIDVSE</sequence>
<accession>A7MJN5</accession>
<protein>
    <submittedName>
        <fullName evidence="1">Uncharacterized protein</fullName>
    </submittedName>
</protein>
<evidence type="ECO:0000313" key="2">
    <source>
        <dbReference type="Proteomes" id="UP000000260"/>
    </source>
</evidence>
<organism evidence="1 2">
    <name type="scientific">Cronobacter sakazakii (strain ATCC BAA-894)</name>
    <name type="common">Enterobacter sakazakii</name>
    <dbReference type="NCBI Taxonomy" id="290339"/>
    <lineage>
        <taxon>Bacteria</taxon>
        <taxon>Pseudomonadati</taxon>
        <taxon>Pseudomonadota</taxon>
        <taxon>Gammaproteobacteria</taxon>
        <taxon>Enterobacterales</taxon>
        <taxon>Enterobacteriaceae</taxon>
        <taxon>Cronobacter</taxon>
    </lineage>
</organism>
<dbReference type="Proteomes" id="UP000000260">
    <property type="component" value="Chromosome"/>
</dbReference>
<evidence type="ECO:0000313" key="1">
    <source>
        <dbReference type="EMBL" id="ABU76471.1"/>
    </source>
</evidence>